<gene>
    <name evidence="2" type="ORF">PCAR00345_LOCUS36528</name>
</gene>
<dbReference type="InterPro" id="IPR042465">
    <property type="entry name" value="XXLT1"/>
</dbReference>
<organism evidence="2">
    <name type="scientific">Chrysotila carterae</name>
    <name type="common">Marine alga</name>
    <name type="synonym">Syracosphaera carterae</name>
    <dbReference type="NCBI Taxonomy" id="13221"/>
    <lineage>
        <taxon>Eukaryota</taxon>
        <taxon>Haptista</taxon>
        <taxon>Haptophyta</taxon>
        <taxon>Prymnesiophyceae</taxon>
        <taxon>Isochrysidales</taxon>
        <taxon>Isochrysidaceae</taxon>
        <taxon>Chrysotila</taxon>
    </lineage>
</organism>
<sequence>MSKLALLIACVEGVTSINPACATLKPEADCKADTHYGCAGQSAVWTAFGCKVVFKCNITDIGYRHCRSSRLRPFRRCSCASAEMVDQDNPKFCSALPPPSAQLKRTTDDNSLQSKEDTSVPHIGLLHTQGLSSEIKKAVINMSAQLRCVSRSSPTRLHLVYSGMRLPTNESNQLERAGIGLVHFSLQNLPLRIHCLYELLTVCMSEGQPQMSTRAFMLKPLMAWILPPYISRVIILDMDVALLRPPKELWAKFKVFDDALVGLAKEQSTLYTQSTNLAQGYNGGVQLLELARMRGPEEARYLAALAAACGTHRAMRRQNAKRQNATAKAATDVVRFSLLGDQTLYSYMAYKEQSLFFNIGCEWNRQLGSWSSQIGGVKKLWVNRPDIHACPDGGCAAFHANLASLKCAAALLRANPTCENWDNFIRRVGRPRRIERVSPYNSGSDCGAARIGFDRSWTEKALRTHYADCCIPVSKLKT</sequence>
<evidence type="ECO:0000256" key="1">
    <source>
        <dbReference type="SAM" id="SignalP"/>
    </source>
</evidence>
<dbReference type="GO" id="GO:0016266">
    <property type="term" value="P:protein O-linked glycosylation via N-acetyl-galactosamine"/>
    <property type="evidence" value="ECO:0007669"/>
    <property type="project" value="TreeGrafter"/>
</dbReference>
<evidence type="ECO:0000313" key="2">
    <source>
        <dbReference type="EMBL" id="CAE0783824.1"/>
    </source>
</evidence>
<dbReference type="InterPro" id="IPR029044">
    <property type="entry name" value="Nucleotide-diphossugar_trans"/>
</dbReference>
<dbReference type="GO" id="GO:0140560">
    <property type="term" value="F:xylosyl alpha-1,3-xylosyltransferase activity"/>
    <property type="evidence" value="ECO:0007669"/>
    <property type="project" value="TreeGrafter"/>
</dbReference>
<feature type="chain" id="PRO_5030835255" description="Nucleotide-diphospho-sugar transferase domain-containing protein" evidence="1">
    <location>
        <begin position="17"/>
        <end position="478"/>
    </location>
</feature>
<reference evidence="2" key="1">
    <citation type="submission" date="2021-01" db="EMBL/GenBank/DDBJ databases">
        <authorList>
            <person name="Corre E."/>
            <person name="Pelletier E."/>
            <person name="Niang G."/>
            <person name="Scheremetjew M."/>
            <person name="Finn R."/>
            <person name="Kale V."/>
            <person name="Holt S."/>
            <person name="Cochrane G."/>
            <person name="Meng A."/>
            <person name="Brown T."/>
            <person name="Cohen L."/>
        </authorList>
    </citation>
    <scope>NUCLEOTIDE SEQUENCE</scope>
    <source>
        <strain evidence="2">CCMP645</strain>
    </source>
</reference>
<dbReference type="GO" id="GO:0005789">
    <property type="term" value="C:endoplasmic reticulum membrane"/>
    <property type="evidence" value="ECO:0007669"/>
    <property type="project" value="TreeGrafter"/>
</dbReference>
<dbReference type="PANTHER" id="PTHR46612">
    <property type="entry name" value="XYLOSIDE XYLOSYLTRANSFERASE 1"/>
    <property type="match status" value="1"/>
</dbReference>
<evidence type="ECO:0008006" key="3">
    <source>
        <dbReference type="Google" id="ProtNLM"/>
    </source>
</evidence>
<dbReference type="PANTHER" id="PTHR46612:SF1">
    <property type="entry name" value="XYLOSIDE XYLOSYLTRANSFERASE 1"/>
    <property type="match status" value="1"/>
</dbReference>
<proteinExistence type="predicted"/>
<keyword evidence="1" id="KW-0732">Signal</keyword>
<dbReference type="Gene3D" id="3.90.550.10">
    <property type="entry name" value="Spore Coat Polysaccharide Biosynthesis Protein SpsA, Chain A"/>
    <property type="match status" value="1"/>
</dbReference>
<name>A0A7S4C187_CHRCT</name>
<dbReference type="SUPFAM" id="SSF53448">
    <property type="entry name" value="Nucleotide-diphospho-sugar transferases"/>
    <property type="match status" value="1"/>
</dbReference>
<dbReference type="AlphaFoldDB" id="A0A7S4C187"/>
<accession>A0A7S4C187</accession>
<dbReference type="EMBL" id="HBIZ01058047">
    <property type="protein sequence ID" value="CAE0783824.1"/>
    <property type="molecule type" value="Transcribed_RNA"/>
</dbReference>
<feature type="signal peptide" evidence="1">
    <location>
        <begin position="1"/>
        <end position="16"/>
    </location>
</feature>
<protein>
    <recommendedName>
        <fullName evidence="3">Nucleotide-diphospho-sugar transferase domain-containing protein</fullName>
    </recommendedName>
</protein>